<dbReference type="Proteomes" id="UP000677228">
    <property type="component" value="Unassembled WGS sequence"/>
</dbReference>
<evidence type="ECO:0000313" key="3">
    <source>
        <dbReference type="EMBL" id="CAF4246132.1"/>
    </source>
</evidence>
<evidence type="ECO:0000313" key="2">
    <source>
        <dbReference type="EMBL" id="CAF1451479.1"/>
    </source>
</evidence>
<feature type="compositionally biased region" description="Basic and acidic residues" evidence="1">
    <location>
        <begin position="115"/>
        <end position="125"/>
    </location>
</feature>
<dbReference type="Proteomes" id="UP000682733">
    <property type="component" value="Unassembled WGS sequence"/>
</dbReference>
<proteinExistence type="predicted"/>
<feature type="region of interest" description="Disordered" evidence="1">
    <location>
        <begin position="100"/>
        <end position="125"/>
    </location>
</feature>
<feature type="non-terminal residue" evidence="3">
    <location>
        <position position="1"/>
    </location>
</feature>
<evidence type="ECO:0000313" key="4">
    <source>
        <dbReference type="Proteomes" id="UP000682733"/>
    </source>
</evidence>
<name>A0A8S2SS67_9BILA</name>
<reference evidence="3" key="1">
    <citation type="submission" date="2021-02" db="EMBL/GenBank/DDBJ databases">
        <authorList>
            <person name="Nowell W R."/>
        </authorList>
    </citation>
    <scope>NUCLEOTIDE SEQUENCE</scope>
</reference>
<comment type="caution">
    <text evidence="3">The sequence shown here is derived from an EMBL/GenBank/DDBJ whole genome shotgun (WGS) entry which is preliminary data.</text>
</comment>
<protein>
    <submittedName>
        <fullName evidence="3">Uncharacterized protein</fullName>
    </submittedName>
</protein>
<dbReference type="EMBL" id="CAJOBA010051571">
    <property type="protein sequence ID" value="CAF4246132.1"/>
    <property type="molecule type" value="Genomic_DNA"/>
</dbReference>
<organism evidence="3 4">
    <name type="scientific">Didymodactylos carnosus</name>
    <dbReference type="NCBI Taxonomy" id="1234261"/>
    <lineage>
        <taxon>Eukaryota</taxon>
        <taxon>Metazoa</taxon>
        <taxon>Spiralia</taxon>
        <taxon>Gnathifera</taxon>
        <taxon>Rotifera</taxon>
        <taxon>Eurotatoria</taxon>
        <taxon>Bdelloidea</taxon>
        <taxon>Philodinida</taxon>
        <taxon>Philodinidae</taxon>
        <taxon>Didymodactylos</taxon>
    </lineage>
</organism>
<evidence type="ECO:0000256" key="1">
    <source>
        <dbReference type="SAM" id="MobiDB-lite"/>
    </source>
</evidence>
<sequence length="125" mass="14289">MHEMIPNITLFFALKVKKRPSSIDTYQYILRQIEYVARSPLKYNDRLFSLMCVGVNGQMPTNEVRVRVHVKLNAVVQSREFPQVYAALSNKFVVDNNEIKKNSQPSGLNAELIDDEKKTDSKSAA</sequence>
<dbReference type="AlphaFoldDB" id="A0A8S2SS67"/>
<gene>
    <name evidence="2" type="ORF">OVA965_LOCUS34853</name>
    <name evidence="3" type="ORF">TMI583_LOCUS35797</name>
</gene>
<accession>A0A8S2SS67</accession>
<dbReference type="EMBL" id="CAJNOK010029732">
    <property type="protein sequence ID" value="CAF1451479.1"/>
    <property type="molecule type" value="Genomic_DNA"/>
</dbReference>